<dbReference type="Pfam" id="PF13426">
    <property type="entry name" value="PAS_9"/>
    <property type="match status" value="1"/>
</dbReference>
<keyword evidence="5" id="KW-0418">Kinase</keyword>
<dbReference type="EC" id="2.7.13.3" evidence="2"/>
<dbReference type="InterPro" id="IPR013656">
    <property type="entry name" value="PAS_4"/>
</dbReference>
<dbReference type="PANTHER" id="PTHR43304">
    <property type="entry name" value="PHYTOCHROME-LIKE PROTEIN CPH1"/>
    <property type="match status" value="1"/>
</dbReference>
<evidence type="ECO:0000256" key="2">
    <source>
        <dbReference type="ARBA" id="ARBA00012438"/>
    </source>
</evidence>
<dbReference type="RefSeq" id="WP_377586448.1">
    <property type="nucleotide sequence ID" value="NZ_JBHTKA010000016.1"/>
</dbReference>
<organism evidence="9 10">
    <name type="scientific">Ohtaekwangia kribbensis</name>
    <dbReference type="NCBI Taxonomy" id="688913"/>
    <lineage>
        <taxon>Bacteria</taxon>
        <taxon>Pseudomonadati</taxon>
        <taxon>Bacteroidota</taxon>
        <taxon>Cytophagia</taxon>
        <taxon>Cytophagales</taxon>
        <taxon>Fulvivirgaceae</taxon>
        <taxon>Ohtaekwangia</taxon>
    </lineage>
</organism>
<feature type="domain" description="PAS" evidence="7">
    <location>
        <begin position="526"/>
        <end position="566"/>
    </location>
</feature>
<dbReference type="PANTHER" id="PTHR43304:SF1">
    <property type="entry name" value="PAC DOMAIN-CONTAINING PROTEIN"/>
    <property type="match status" value="1"/>
</dbReference>
<feature type="domain" description="PAC" evidence="8">
    <location>
        <begin position="212"/>
        <end position="264"/>
    </location>
</feature>
<dbReference type="Pfam" id="PF02518">
    <property type="entry name" value="HATPase_c"/>
    <property type="match status" value="1"/>
</dbReference>
<evidence type="ECO:0000313" key="9">
    <source>
        <dbReference type="EMBL" id="MFD1003590.1"/>
    </source>
</evidence>
<keyword evidence="4" id="KW-0808">Transferase</keyword>
<dbReference type="SUPFAM" id="SSF47384">
    <property type="entry name" value="Homodimeric domain of signal transducing histidine kinase"/>
    <property type="match status" value="1"/>
</dbReference>
<dbReference type="CDD" id="cd00082">
    <property type="entry name" value="HisKA"/>
    <property type="match status" value="1"/>
</dbReference>
<dbReference type="InterPro" id="IPR004358">
    <property type="entry name" value="Sig_transdc_His_kin-like_C"/>
</dbReference>
<protein>
    <recommendedName>
        <fullName evidence="2">histidine kinase</fullName>
        <ecNumber evidence="2">2.7.13.3</ecNumber>
    </recommendedName>
</protein>
<dbReference type="InterPro" id="IPR005467">
    <property type="entry name" value="His_kinase_dom"/>
</dbReference>
<comment type="caution">
    <text evidence="9">The sequence shown here is derived from an EMBL/GenBank/DDBJ whole genome shotgun (WGS) entry which is preliminary data.</text>
</comment>
<feature type="domain" description="Histidine kinase" evidence="6">
    <location>
        <begin position="671"/>
        <end position="899"/>
    </location>
</feature>
<dbReference type="Gene3D" id="3.30.565.10">
    <property type="entry name" value="Histidine kinase-like ATPase, C-terminal domain"/>
    <property type="match status" value="1"/>
</dbReference>
<dbReference type="InterPro" id="IPR003594">
    <property type="entry name" value="HATPase_dom"/>
</dbReference>
<dbReference type="Pfam" id="PF00512">
    <property type="entry name" value="HisKA"/>
    <property type="match status" value="1"/>
</dbReference>
<name>A0ABW3KDT7_9BACT</name>
<reference evidence="10" key="1">
    <citation type="journal article" date="2019" name="Int. J. Syst. Evol. Microbiol.">
        <title>The Global Catalogue of Microorganisms (GCM) 10K type strain sequencing project: providing services to taxonomists for standard genome sequencing and annotation.</title>
        <authorList>
            <consortium name="The Broad Institute Genomics Platform"/>
            <consortium name="The Broad Institute Genome Sequencing Center for Infectious Disease"/>
            <person name="Wu L."/>
            <person name="Ma J."/>
        </authorList>
    </citation>
    <scope>NUCLEOTIDE SEQUENCE [LARGE SCALE GENOMIC DNA]</scope>
    <source>
        <strain evidence="10">CCUG 58938</strain>
    </source>
</reference>
<dbReference type="Gene3D" id="1.10.287.130">
    <property type="match status" value="1"/>
</dbReference>
<dbReference type="InterPro" id="IPR000014">
    <property type="entry name" value="PAS"/>
</dbReference>
<dbReference type="SMART" id="SM00387">
    <property type="entry name" value="HATPase_c"/>
    <property type="match status" value="1"/>
</dbReference>
<evidence type="ECO:0000259" key="6">
    <source>
        <dbReference type="PROSITE" id="PS50109"/>
    </source>
</evidence>
<evidence type="ECO:0000256" key="5">
    <source>
        <dbReference type="ARBA" id="ARBA00022777"/>
    </source>
</evidence>
<dbReference type="PROSITE" id="PS50112">
    <property type="entry name" value="PAS"/>
    <property type="match status" value="1"/>
</dbReference>
<dbReference type="CDD" id="cd00130">
    <property type="entry name" value="PAS"/>
    <property type="match status" value="2"/>
</dbReference>
<dbReference type="SMART" id="SM00388">
    <property type="entry name" value="HisKA"/>
    <property type="match status" value="1"/>
</dbReference>
<dbReference type="InterPro" id="IPR003661">
    <property type="entry name" value="HisK_dim/P_dom"/>
</dbReference>
<dbReference type="NCBIfam" id="TIGR00229">
    <property type="entry name" value="sensory_box"/>
    <property type="match status" value="3"/>
</dbReference>
<dbReference type="InterPro" id="IPR001610">
    <property type="entry name" value="PAC"/>
</dbReference>
<evidence type="ECO:0000256" key="4">
    <source>
        <dbReference type="ARBA" id="ARBA00022679"/>
    </source>
</evidence>
<dbReference type="SUPFAM" id="SSF55874">
    <property type="entry name" value="ATPase domain of HSP90 chaperone/DNA topoisomerase II/histidine kinase"/>
    <property type="match status" value="1"/>
</dbReference>
<evidence type="ECO:0000259" key="8">
    <source>
        <dbReference type="PROSITE" id="PS50113"/>
    </source>
</evidence>
<dbReference type="InterPro" id="IPR036890">
    <property type="entry name" value="HATPase_C_sf"/>
</dbReference>
<evidence type="ECO:0000259" key="7">
    <source>
        <dbReference type="PROSITE" id="PS50112"/>
    </source>
</evidence>
<sequence>MENALRKIEEREQRFRDLLKEAPVSTALLTGPDLIIEIANDISLDLWGRDASIIGKKLLEAMPEMEWQPAYKELLKVYSTGVTYVGKEVVAYLKKHDVLEKVYVNFTYKAIFDSHGKVTGVFAVGYDVTEQVIARERIQDAEERARLAIESAGMGTFDLTYETGVLITSARFSEIFGISGPRTRDEYIAFVHPDDHPIYLAAHRTAERTGVLMYELRIIHPDGSIHWIRLNGKVFYNDDKKPSRLIGTALDITEQKQSQRMLIESEQRFRTLITETSMVAMGLYIGPELRIQYVNDVMMQFWGKDASVIGKTFEEAIPELKEQPFLERLHHVYTTGETYEGKEDIARLVVNGQPQDFYFNYIYKALRDSEGRIYGIHHIAIDVTEAVLAKTELTEREMSFRMLIMQAPVGICIVRNNPVEAEVVNDAFLQLIGKTRAEFNSKSYWDALDGIRDVYEPIVTYVFNTGVPFVGREHAVTLTRNGREQKLFIDFVCEPFREVGNAVKKVIILAIDVTDKVIARKKIEESRDYLSSIMESLPQMAFAASATGEVTYVNKQWKDYTGLKNELDHLWMTLLYPNDAEAFIAQWNAAVTSGITFEREARYKKHSGEFRWHFIRAVPIVNAGNQIAKWVGTCTDIHDQKLSLEGLEIKVSERTRDLQRSNVELQQFAYIASHDLQEPLRKIATFTELLSNNLGNDIDEKSKSYLGKITASARRMLALIQGVLNFSQLSRGEEFFDMVDLNEVIAEVKSDFELTIVEKGARVHAERLPFIPGIRLQLVQLFSNLLSNALKFSKPGKYPEIFIKVCDLALREVSDYPALNPRRPYICLEFKDNGIGFSQEYAEQVFVIFQRLNDRQSYTGTGIGLALCKRIVLNHKGEIYARSKPGEGSSFYIILPKELDEEQAVEGRFV</sequence>
<dbReference type="InterPro" id="IPR052162">
    <property type="entry name" value="Sensor_kinase/Photoreceptor"/>
</dbReference>
<dbReference type="Gene3D" id="3.30.450.20">
    <property type="entry name" value="PAS domain"/>
    <property type="match status" value="5"/>
</dbReference>
<dbReference type="EMBL" id="JBHTKA010000016">
    <property type="protein sequence ID" value="MFD1003590.1"/>
    <property type="molecule type" value="Genomic_DNA"/>
</dbReference>
<comment type="catalytic activity">
    <reaction evidence="1">
        <text>ATP + protein L-histidine = ADP + protein N-phospho-L-histidine.</text>
        <dbReference type="EC" id="2.7.13.3"/>
    </reaction>
</comment>
<dbReference type="InterPro" id="IPR000700">
    <property type="entry name" value="PAS-assoc_C"/>
</dbReference>
<dbReference type="Pfam" id="PF08447">
    <property type="entry name" value="PAS_3"/>
    <property type="match status" value="2"/>
</dbReference>
<dbReference type="InterPro" id="IPR035965">
    <property type="entry name" value="PAS-like_dom_sf"/>
</dbReference>
<dbReference type="Gene3D" id="2.10.70.100">
    <property type="match status" value="1"/>
</dbReference>
<dbReference type="SMART" id="SM00086">
    <property type="entry name" value="PAC"/>
    <property type="match status" value="3"/>
</dbReference>
<dbReference type="Proteomes" id="UP001597112">
    <property type="component" value="Unassembled WGS sequence"/>
</dbReference>
<evidence type="ECO:0000256" key="3">
    <source>
        <dbReference type="ARBA" id="ARBA00022553"/>
    </source>
</evidence>
<evidence type="ECO:0000256" key="1">
    <source>
        <dbReference type="ARBA" id="ARBA00000085"/>
    </source>
</evidence>
<keyword evidence="3" id="KW-0597">Phosphoprotein</keyword>
<accession>A0ABW3KDT7</accession>
<dbReference type="SMART" id="SM00091">
    <property type="entry name" value="PAS"/>
    <property type="match status" value="5"/>
</dbReference>
<dbReference type="PROSITE" id="PS50113">
    <property type="entry name" value="PAC"/>
    <property type="match status" value="2"/>
</dbReference>
<dbReference type="PROSITE" id="PS50109">
    <property type="entry name" value="HIS_KIN"/>
    <property type="match status" value="1"/>
</dbReference>
<evidence type="ECO:0000313" key="10">
    <source>
        <dbReference type="Proteomes" id="UP001597112"/>
    </source>
</evidence>
<dbReference type="PRINTS" id="PR00344">
    <property type="entry name" value="BCTRLSENSOR"/>
</dbReference>
<dbReference type="SUPFAM" id="SSF55785">
    <property type="entry name" value="PYP-like sensor domain (PAS domain)"/>
    <property type="match status" value="5"/>
</dbReference>
<dbReference type="Pfam" id="PF08448">
    <property type="entry name" value="PAS_4"/>
    <property type="match status" value="2"/>
</dbReference>
<keyword evidence="10" id="KW-1185">Reference proteome</keyword>
<gene>
    <name evidence="9" type="ORF">ACFQ21_29970</name>
</gene>
<dbReference type="InterPro" id="IPR013655">
    <property type="entry name" value="PAS_fold_3"/>
</dbReference>
<dbReference type="InterPro" id="IPR036097">
    <property type="entry name" value="HisK_dim/P_sf"/>
</dbReference>
<feature type="domain" description="PAC" evidence="8">
    <location>
        <begin position="597"/>
        <end position="649"/>
    </location>
</feature>
<proteinExistence type="predicted"/>